<keyword evidence="7 9" id="KW-0695">RNA-directed DNA polymerase</keyword>
<sequence>MEILSKVCERLSNAGLTLGKDKCQFCRSELQYLGYVVDGNGLHVDPSKVEAILQIPTPSKVSDVRSMIGTASWYRRFIPNFSTVIQPLTELLHKNTKFCWIARQEEAFKKVKEHLISAPVLSCPNFDLPFIVQTDASAYGIGAVLTQNYADQGEKVICYLSRSLTKQERKFSTTERECLAVLWSIEKLRPYLEGTHFTVITDHWSLCWLNNLRDPTGRLARWSLKLQQYSFDLVHRKGKENVVPDMLSRSVHRKGKENVVPDMLSRSVPVVDIIQDSTTKIADKWYDSMLYKVTEKPLLFYFTVFGREFPLNLDSVVDCSPKTNTGTGTSTQDRVERLRCLYAAVKQRLEKAAEKNKKYYDLRRRNVAYEVGDQVYRRNYVQSDAANFYSAKLAPRYIGTFVVARRISPWMYELADLDGKRLGNWHAKDLKPNCN</sequence>
<dbReference type="InterPro" id="IPR043128">
    <property type="entry name" value="Rev_trsase/Diguanyl_cyclase"/>
</dbReference>
<name>A0AAW1JYW5_POPJA</name>
<evidence type="ECO:0000256" key="4">
    <source>
        <dbReference type="ARBA" id="ARBA00022722"/>
    </source>
</evidence>
<accession>A0AAW1JYW5</accession>
<proteinExistence type="predicted"/>
<dbReference type="InterPro" id="IPR041373">
    <property type="entry name" value="RT_RNaseH"/>
</dbReference>
<dbReference type="AlphaFoldDB" id="A0AAW1JYW5"/>
<dbReference type="FunFam" id="3.10.20.370:FF:000001">
    <property type="entry name" value="Retrovirus-related Pol polyprotein from transposon 17.6-like protein"/>
    <property type="match status" value="1"/>
</dbReference>
<evidence type="ECO:0000256" key="1">
    <source>
        <dbReference type="ARBA" id="ARBA00012493"/>
    </source>
</evidence>
<dbReference type="EMBL" id="JASPKY010000299">
    <property type="protein sequence ID" value="KAK9709956.1"/>
    <property type="molecule type" value="Genomic_DNA"/>
</dbReference>
<comment type="caution">
    <text evidence="9">The sequence shown here is derived from an EMBL/GenBank/DDBJ whole genome shotgun (WGS) entry which is preliminary data.</text>
</comment>
<dbReference type="PANTHER" id="PTHR37984">
    <property type="entry name" value="PROTEIN CBG26694"/>
    <property type="match status" value="1"/>
</dbReference>
<dbReference type="CDD" id="cd09274">
    <property type="entry name" value="RNase_HI_RT_Ty3"/>
    <property type="match status" value="1"/>
</dbReference>
<evidence type="ECO:0000313" key="10">
    <source>
        <dbReference type="Proteomes" id="UP001458880"/>
    </source>
</evidence>
<dbReference type="GO" id="GO:0003964">
    <property type="term" value="F:RNA-directed DNA polymerase activity"/>
    <property type="evidence" value="ECO:0007669"/>
    <property type="project" value="UniProtKB-KW"/>
</dbReference>
<evidence type="ECO:0000259" key="8">
    <source>
        <dbReference type="Pfam" id="PF17917"/>
    </source>
</evidence>
<keyword evidence="6" id="KW-0378">Hydrolase</keyword>
<evidence type="ECO:0000313" key="9">
    <source>
        <dbReference type="EMBL" id="KAK9709956.1"/>
    </source>
</evidence>
<dbReference type="EC" id="2.7.7.49" evidence="1"/>
<keyword evidence="3" id="KW-0548">Nucleotidyltransferase</keyword>
<dbReference type="Pfam" id="PF17917">
    <property type="entry name" value="RT_RNaseH"/>
    <property type="match status" value="1"/>
</dbReference>
<evidence type="ECO:0000256" key="2">
    <source>
        <dbReference type="ARBA" id="ARBA00022679"/>
    </source>
</evidence>
<keyword evidence="5" id="KW-0255">Endonuclease</keyword>
<dbReference type="Proteomes" id="UP001458880">
    <property type="component" value="Unassembled WGS sequence"/>
</dbReference>
<evidence type="ECO:0000256" key="7">
    <source>
        <dbReference type="ARBA" id="ARBA00022918"/>
    </source>
</evidence>
<dbReference type="GO" id="GO:0016787">
    <property type="term" value="F:hydrolase activity"/>
    <property type="evidence" value="ECO:0007669"/>
    <property type="project" value="UniProtKB-KW"/>
</dbReference>
<dbReference type="Gene3D" id="3.30.70.270">
    <property type="match status" value="2"/>
</dbReference>
<reference evidence="9 10" key="1">
    <citation type="journal article" date="2024" name="BMC Genomics">
        <title>De novo assembly and annotation of Popillia japonica's genome with initial clues to its potential as an invasive pest.</title>
        <authorList>
            <person name="Cucini C."/>
            <person name="Boschi S."/>
            <person name="Funari R."/>
            <person name="Cardaioli E."/>
            <person name="Iannotti N."/>
            <person name="Marturano G."/>
            <person name="Paoli F."/>
            <person name="Bruttini M."/>
            <person name="Carapelli A."/>
            <person name="Frati F."/>
            <person name="Nardi F."/>
        </authorList>
    </citation>
    <scope>NUCLEOTIDE SEQUENCE [LARGE SCALE GENOMIC DNA]</scope>
    <source>
        <strain evidence="9">DMR45628</strain>
    </source>
</reference>
<dbReference type="GO" id="GO:0004519">
    <property type="term" value="F:endonuclease activity"/>
    <property type="evidence" value="ECO:0007669"/>
    <property type="project" value="UniProtKB-KW"/>
</dbReference>
<evidence type="ECO:0000256" key="3">
    <source>
        <dbReference type="ARBA" id="ARBA00022695"/>
    </source>
</evidence>
<dbReference type="FunFam" id="3.30.70.270:FF:000020">
    <property type="entry name" value="Transposon Tf2-6 polyprotein-like Protein"/>
    <property type="match status" value="1"/>
</dbReference>
<dbReference type="InterPro" id="IPR043502">
    <property type="entry name" value="DNA/RNA_pol_sf"/>
</dbReference>
<protein>
    <recommendedName>
        <fullName evidence="1">RNA-directed DNA polymerase</fullName>
        <ecNumber evidence="1">2.7.7.49</ecNumber>
    </recommendedName>
</protein>
<gene>
    <name evidence="9" type="ORF">QE152_g26294</name>
</gene>
<dbReference type="InterPro" id="IPR050951">
    <property type="entry name" value="Retrovirus_Pol_polyprotein"/>
</dbReference>
<evidence type="ECO:0000256" key="6">
    <source>
        <dbReference type="ARBA" id="ARBA00022801"/>
    </source>
</evidence>
<evidence type="ECO:0000256" key="5">
    <source>
        <dbReference type="ARBA" id="ARBA00022759"/>
    </source>
</evidence>
<keyword evidence="10" id="KW-1185">Reference proteome</keyword>
<keyword evidence="2" id="KW-0808">Transferase</keyword>
<keyword evidence="4" id="KW-0540">Nuclease</keyword>
<feature type="domain" description="Reverse transcriptase RNase H-like" evidence="8">
    <location>
        <begin position="125"/>
        <end position="229"/>
    </location>
</feature>
<organism evidence="9 10">
    <name type="scientific">Popillia japonica</name>
    <name type="common">Japanese beetle</name>
    <dbReference type="NCBI Taxonomy" id="7064"/>
    <lineage>
        <taxon>Eukaryota</taxon>
        <taxon>Metazoa</taxon>
        <taxon>Ecdysozoa</taxon>
        <taxon>Arthropoda</taxon>
        <taxon>Hexapoda</taxon>
        <taxon>Insecta</taxon>
        <taxon>Pterygota</taxon>
        <taxon>Neoptera</taxon>
        <taxon>Endopterygota</taxon>
        <taxon>Coleoptera</taxon>
        <taxon>Polyphaga</taxon>
        <taxon>Scarabaeiformia</taxon>
        <taxon>Scarabaeidae</taxon>
        <taxon>Rutelinae</taxon>
        <taxon>Popillia</taxon>
    </lineage>
</organism>
<dbReference type="PANTHER" id="PTHR37984:SF5">
    <property type="entry name" value="PROTEIN NYNRIN-LIKE"/>
    <property type="match status" value="1"/>
</dbReference>
<dbReference type="SUPFAM" id="SSF56672">
    <property type="entry name" value="DNA/RNA polymerases"/>
    <property type="match status" value="1"/>
</dbReference>